<reference evidence="13 14" key="1">
    <citation type="submission" date="2024-08" db="EMBL/GenBank/DDBJ databases">
        <title>Whole-genome sequencing of halo(alkali)philic microorganisms from hypersaline lakes.</title>
        <authorList>
            <person name="Sorokin D.Y."/>
            <person name="Merkel A.Y."/>
            <person name="Messina E."/>
            <person name="Yakimov M."/>
        </authorList>
    </citation>
    <scope>NUCLEOTIDE SEQUENCE [LARGE SCALE GENOMIC DNA]</scope>
    <source>
        <strain evidence="13 14">Cl-TMA</strain>
    </source>
</reference>
<proteinExistence type="inferred from homology"/>
<evidence type="ECO:0000313" key="14">
    <source>
        <dbReference type="Proteomes" id="UP001575181"/>
    </source>
</evidence>
<dbReference type="InterPro" id="IPR036942">
    <property type="entry name" value="Beta-barrel_TonB_sf"/>
</dbReference>
<dbReference type="Proteomes" id="UP001575181">
    <property type="component" value="Unassembled WGS sequence"/>
</dbReference>
<keyword evidence="13" id="KW-0675">Receptor</keyword>
<dbReference type="RefSeq" id="WP_373654322.1">
    <property type="nucleotide sequence ID" value="NZ_JBGUAW010000001.1"/>
</dbReference>
<feature type="short sequence motif" description="TonB C-terminal box" evidence="10">
    <location>
        <begin position="821"/>
        <end position="838"/>
    </location>
</feature>
<keyword evidence="14" id="KW-1185">Reference proteome</keyword>
<keyword evidence="2 9" id="KW-0813">Transport</keyword>
<keyword evidence="4 9" id="KW-0812">Transmembrane</keyword>
<evidence type="ECO:0000256" key="1">
    <source>
        <dbReference type="ARBA" id="ARBA00004571"/>
    </source>
</evidence>
<evidence type="ECO:0000259" key="12">
    <source>
        <dbReference type="Pfam" id="PF07715"/>
    </source>
</evidence>
<dbReference type="Gene3D" id="2.40.170.20">
    <property type="entry name" value="TonB-dependent receptor, beta-barrel domain"/>
    <property type="match status" value="1"/>
</dbReference>
<evidence type="ECO:0000256" key="10">
    <source>
        <dbReference type="PROSITE-ProRule" id="PRU10144"/>
    </source>
</evidence>
<evidence type="ECO:0000256" key="9">
    <source>
        <dbReference type="PROSITE-ProRule" id="PRU01360"/>
    </source>
</evidence>
<comment type="subcellular location">
    <subcellularLocation>
        <location evidence="1 9">Cell outer membrane</location>
        <topology evidence="1 9">Multi-pass membrane protein</topology>
    </subcellularLocation>
</comment>
<evidence type="ECO:0000256" key="4">
    <source>
        <dbReference type="ARBA" id="ARBA00022692"/>
    </source>
</evidence>
<evidence type="ECO:0000256" key="3">
    <source>
        <dbReference type="ARBA" id="ARBA00022452"/>
    </source>
</evidence>
<evidence type="ECO:0000256" key="2">
    <source>
        <dbReference type="ARBA" id="ARBA00022448"/>
    </source>
</evidence>
<organism evidence="13 14">
    <name type="scientific">Thiohalorhabdus methylotrophus</name>
    <dbReference type="NCBI Taxonomy" id="3242694"/>
    <lineage>
        <taxon>Bacteria</taxon>
        <taxon>Pseudomonadati</taxon>
        <taxon>Pseudomonadota</taxon>
        <taxon>Gammaproteobacteria</taxon>
        <taxon>Thiohalorhabdales</taxon>
        <taxon>Thiohalorhabdaceae</taxon>
        <taxon>Thiohalorhabdus</taxon>
    </lineage>
</organism>
<keyword evidence="5" id="KW-0732">Signal</keyword>
<accession>A0ABV4TQD5</accession>
<evidence type="ECO:0000313" key="13">
    <source>
        <dbReference type="EMBL" id="MFA9459538.1"/>
    </source>
</evidence>
<protein>
    <submittedName>
        <fullName evidence="13">TonB-dependent receptor plug domain-containing protein</fullName>
    </submittedName>
</protein>
<name>A0ABV4TQD5_9GAMM</name>
<evidence type="ECO:0000256" key="5">
    <source>
        <dbReference type="ARBA" id="ARBA00022729"/>
    </source>
</evidence>
<dbReference type="InterPro" id="IPR037066">
    <property type="entry name" value="Plug_dom_sf"/>
</dbReference>
<dbReference type="InterPro" id="IPR012910">
    <property type="entry name" value="Plug_dom"/>
</dbReference>
<comment type="similarity">
    <text evidence="9">Belongs to the TonB-dependent receptor family.</text>
</comment>
<evidence type="ECO:0000256" key="11">
    <source>
        <dbReference type="SAM" id="MobiDB-lite"/>
    </source>
</evidence>
<evidence type="ECO:0000256" key="6">
    <source>
        <dbReference type="ARBA" id="ARBA00023077"/>
    </source>
</evidence>
<evidence type="ECO:0000256" key="8">
    <source>
        <dbReference type="ARBA" id="ARBA00023237"/>
    </source>
</evidence>
<keyword evidence="3 9" id="KW-1134">Transmembrane beta strand</keyword>
<dbReference type="PROSITE" id="PS52016">
    <property type="entry name" value="TONB_DEPENDENT_REC_3"/>
    <property type="match status" value="1"/>
</dbReference>
<dbReference type="PROSITE" id="PS01156">
    <property type="entry name" value="TONB_DEPENDENT_REC_2"/>
    <property type="match status" value="1"/>
</dbReference>
<dbReference type="InterPro" id="IPR010917">
    <property type="entry name" value="TonB_rcpt_CS"/>
</dbReference>
<keyword evidence="7 9" id="KW-0472">Membrane</keyword>
<dbReference type="Gene3D" id="2.170.130.10">
    <property type="entry name" value="TonB-dependent receptor, plug domain"/>
    <property type="match status" value="1"/>
</dbReference>
<keyword evidence="8 9" id="KW-0998">Cell outer membrane</keyword>
<comment type="caution">
    <text evidence="13">The sequence shown here is derived from an EMBL/GenBank/DDBJ whole genome shotgun (WGS) entry which is preliminary data.</text>
</comment>
<evidence type="ECO:0000256" key="7">
    <source>
        <dbReference type="ARBA" id="ARBA00023136"/>
    </source>
</evidence>
<feature type="compositionally biased region" description="Low complexity" evidence="11">
    <location>
        <begin position="35"/>
        <end position="45"/>
    </location>
</feature>
<dbReference type="EMBL" id="JBGUAW010000001">
    <property type="protein sequence ID" value="MFA9459538.1"/>
    <property type="molecule type" value="Genomic_DNA"/>
</dbReference>
<dbReference type="SUPFAM" id="SSF56935">
    <property type="entry name" value="Porins"/>
    <property type="match status" value="1"/>
</dbReference>
<dbReference type="Pfam" id="PF07715">
    <property type="entry name" value="Plug"/>
    <property type="match status" value="1"/>
</dbReference>
<feature type="region of interest" description="Disordered" evidence="11">
    <location>
        <begin position="35"/>
        <end position="69"/>
    </location>
</feature>
<dbReference type="InterPro" id="IPR039426">
    <property type="entry name" value="TonB-dep_rcpt-like"/>
</dbReference>
<keyword evidence="6" id="KW-0798">TonB box</keyword>
<feature type="domain" description="TonB-dependent receptor plug" evidence="12">
    <location>
        <begin position="72"/>
        <end position="189"/>
    </location>
</feature>
<gene>
    <name evidence="13" type="ORF">ACERLL_01690</name>
</gene>
<sequence length="838" mass="93620">MNIPPIDGSPASLRLLTPLWPVLVAVLFAPAAEAEEASSGSGPESTQLEDIDVRPQASTPLSGDDTGAGGYSFDREYLERFGGLDGSLDGVLRMVPGLQFGEEARSADSASDLRPESISISGGRYYQNQFLLDGMSISNQLDPAADNSSAINDVPGHEQSQFIDSSLLGEVRVFDANVPAAYGGFTGGVVEMETRRAGPEPEASLSYSTTRSDWVDYRVYTEDWDGGGRPPEAPDTPTYRRDRVALSYAAPVGEASGVVLGLNRAMSREPVVSLGETRTQRQLNHNAMAKLTTPVGMDGLLDVSATYAPFRSERLTKDARESAYTITGGGYGLSATLDYIGDRLDHEWELGANYSENSRSAPKDFFNWANTRSRDWGRRADVGKSREGGFGDLDKYQASVTGQWRADTGKHWVGPVGLRHRFGAKLSHRRYRFRREETLYIYQDAVVNSAVQCRGNDYDCVQEEQYFSGRNVYQADDVSVALNKGALFGEATFSYKRLTTTLGLRYSYDDFLQNHNLAYRSRATLDLFGDRGTVLRAGLNRYYGAALLTYKLREARKPYYRQYRGTEQNVVGEWQRDAGQGSYRYVFDGLNTPYSDERMLGLEQDLFGGRFRLQLVERRNRDEFARTTTPTRPDGYRYYLMSNKGSSRYRGISVGWYAELGSTLVNLHASYSKTETSNADYEDPVDDTSPSDHVYYDGKRIRYGKLDVLRKDFARPWVANLALTQPIGERLTASLSTRYRGRYTNIVSTGETRRGEQVDNGSGGTTYEQLEVYEQTTRPATFISDLKVTYEQPIVGSHTVTLQAQIKNLFNQRTHTVAEGQSGVEMGRYYWLSARYGF</sequence>